<evidence type="ECO:0000313" key="1">
    <source>
        <dbReference type="EMBL" id="MBP2319510.1"/>
    </source>
</evidence>
<keyword evidence="1" id="KW-0648">Protein biosynthesis</keyword>
<dbReference type="RefSeq" id="WP_210051011.1">
    <property type="nucleotide sequence ID" value="NZ_JAGINX010000001.1"/>
</dbReference>
<proteinExistence type="predicted"/>
<protein>
    <submittedName>
        <fullName evidence="1">RNA polymerase subunit RPABC4/transcription elongation factor Spt4</fullName>
    </submittedName>
</protein>
<organism evidence="1 2">
    <name type="scientific">Nesterenkonia lacusekhoensis</name>
    <dbReference type="NCBI Taxonomy" id="150832"/>
    <lineage>
        <taxon>Bacteria</taxon>
        <taxon>Bacillati</taxon>
        <taxon>Actinomycetota</taxon>
        <taxon>Actinomycetes</taxon>
        <taxon>Micrococcales</taxon>
        <taxon>Micrococcaceae</taxon>
        <taxon>Nesterenkonia</taxon>
    </lineage>
</organism>
<dbReference type="EMBL" id="JAGINX010000001">
    <property type="protein sequence ID" value="MBP2319510.1"/>
    <property type="molecule type" value="Genomic_DNA"/>
</dbReference>
<keyword evidence="2" id="KW-1185">Reference proteome</keyword>
<gene>
    <name evidence="1" type="ORF">JOF45_002529</name>
</gene>
<comment type="caution">
    <text evidence="1">The sequence shown here is derived from an EMBL/GenBank/DDBJ whole genome shotgun (WGS) entry which is preliminary data.</text>
</comment>
<reference evidence="1 2" key="1">
    <citation type="submission" date="2021-03" db="EMBL/GenBank/DDBJ databases">
        <title>Sequencing the genomes of 1000 actinobacteria strains.</title>
        <authorList>
            <person name="Klenk H.-P."/>
        </authorList>
    </citation>
    <scope>NUCLEOTIDE SEQUENCE [LARGE SCALE GENOMIC DNA]</scope>
    <source>
        <strain evidence="1 2">DSM 12544</strain>
    </source>
</reference>
<dbReference type="Proteomes" id="UP001519331">
    <property type="component" value="Unassembled WGS sequence"/>
</dbReference>
<evidence type="ECO:0000313" key="2">
    <source>
        <dbReference type="Proteomes" id="UP001519331"/>
    </source>
</evidence>
<accession>A0ABS4T4X2</accession>
<sequence>MTVNIETTEKSKCVRSCGREIPEDFNDGKGRCRTCWYVEDMMHRPCPTCGSTGCDGDCEERRKWRESNCEECKFITLEVTDFNVESGRGFLFTKCSVCRDRDHEPAPA</sequence>
<dbReference type="GO" id="GO:0003746">
    <property type="term" value="F:translation elongation factor activity"/>
    <property type="evidence" value="ECO:0007669"/>
    <property type="project" value="UniProtKB-KW"/>
</dbReference>
<keyword evidence="1" id="KW-0251">Elongation factor</keyword>
<name>A0ABS4T4X2_9MICC</name>